<sequence>MGKSKISKEKRMIGKRQVPIHTNLCILFATTQGKNTCTSTCEKINMDWRNFSPCQSNLSNHIGYSFINNINAQNSKRKYSMLIQNPKNVVYNINLMEKKEQMLYFNITREEIVRPLFLLFIFANGINC</sequence>
<evidence type="ECO:0000313" key="1">
    <source>
        <dbReference type="EMBL" id="SBT70694.1"/>
    </source>
</evidence>
<gene>
    <name evidence="1" type="primary">PmlGA01_060006700</name>
    <name evidence="1" type="ORF">PMLGA01_060006700</name>
</gene>
<dbReference type="EMBL" id="LT594494">
    <property type="protein sequence ID" value="SBT70694.1"/>
    <property type="molecule type" value="Genomic_DNA"/>
</dbReference>
<evidence type="ECO:0000313" key="2">
    <source>
        <dbReference type="Proteomes" id="UP000219799"/>
    </source>
</evidence>
<name>A0A1C3KAV9_PLAMA</name>
<protein>
    <submittedName>
        <fullName evidence="1">Uncharacterized protein</fullName>
    </submittedName>
</protein>
<accession>A0A1C3KAV9</accession>
<proteinExistence type="predicted"/>
<dbReference type="AlphaFoldDB" id="A0A1C3KAV9"/>
<reference evidence="1 2" key="1">
    <citation type="submission" date="2016-06" db="EMBL/GenBank/DDBJ databases">
        <authorList>
            <consortium name="Pathogen Informatics"/>
        </authorList>
    </citation>
    <scope>NUCLEOTIDE SEQUENCE [LARGE SCALE GENOMIC DNA]</scope>
    <source>
        <strain evidence="1">PmlGA01</strain>
    </source>
</reference>
<dbReference type="Proteomes" id="UP000219799">
    <property type="component" value="Chromosome 6"/>
</dbReference>
<organism evidence="1 2">
    <name type="scientific">Plasmodium malariae</name>
    <dbReference type="NCBI Taxonomy" id="5858"/>
    <lineage>
        <taxon>Eukaryota</taxon>
        <taxon>Sar</taxon>
        <taxon>Alveolata</taxon>
        <taxon>Apicomplexa</taxon>
        <taxon>Aconoidasida</taxon>
        <taxon>Haemosporida</taxon>
        <taxon>Plasmodiidae</taxon>
        <taxon>Plasmodium</taxon>
        <taxon>Plasmodium (Plasmodium)</taxon>
    </lineage>
</organism>